<protein>
    <submittedName>
        <fullName evidence="1">Uncharacterized protein</fullName>
    </submittedName>
</protein>
<dbReference type="Proteomes" id="UP000827976">
    <property type="component" value="Chromosome 13"/>
</dbReference>
<name>A0ACB7UX89_DIOAL</name>
<proteinExistence type="predicted"/>
<reference evidence="2" key="1">
    <citation type="journal article" date="2022" name="Nat. Commun.">
        <title>Chromosome evolution and the genetic basis of agronomically important traits in greater yam.</title>
        <authorList>
            <person name="Bredeson J.V."/>
            <person name="Lyons J.B."/>
            <person name="Oniyinde I.O."/>
            <person name="Okereke N.R."/>
            <person name="Kolade O."/>
            <person name="Nnabue I."/>
            <person name="Nwadili C.O."/>
            <person name="Hribova E."/>
            <person name="Parker M."/>
            <person name="Nwogha J."/>
            <person name="Shu S."/>
            <person name="Carlson J."/>
            <person name="Kariba R."/>
            <person name="Muthemba S."/>
            <person name="Knop K."/>
            <person name="Barton G.J."/>
            <person name="Sherwood A.V."/>
            <person name="Lopez-Montes A."/>
            <person name="Asiedu R."/>
            <person name="Jamnadass R."/>
            <person name="Muchugi A."/>
            <person name="Goodstein D."/>
            <person name="Egesi C.N."/>
            <person name="Featherston J."/>
            <person name="Asfaw A."/>
            <person name="Simpson G.G."/>
            <person name="Dolezel J."/>
            <person name="Hendre P.S."/>
            <person name="Van Deynze A."/>
            <person name="Kumar P.L."/>
            <person name="Obidiegwu J.E."/>
            <person name="Bhattacharjee R."/>
            <person name="Rokhsar D.S."/>
        </authorList>
    </citation>
    <scope>NUCLEOTIDE SEQUENCE [LARGE SCALE GENOMIC DNA]</scope>
    <source>
        <strain evidence="2">cv. TDa95/00328</strain>
    </source>
</reference>
<organism evidence="1 2">
    <name type="scientific">Dioscorea alata</name>
    <name type="common">Purple yam</name>
    <dbReference type="NCBI Taxonomy" id="55571"/>
    <lineage>
        <taxon>Eukaryota</taxon>
        <taxon>Viridiplantae</taxon>
        <taxon>Streptophyta</taxon>
        <taxon>Embryophyta</taxon>
        <taxon>Tracheophyta</taxon>
        <taxon>Spermatophyta</taxon>
        <taxon>Magnoliopsida</taxon>
        <taxon>Liliopsida</taxon>
        <taxon>Dioscoreales</taxon>
        <taxon>Dioscoreaceae</taxon>
        <taxon>Dioscorea</taxon>
    </lineage>
</organism>
<evidence type="ECO:0000313" key="1">
    <source>
        <dbReference type="EMBL" id="KAH7665477.1"/>
    </source>
</evidence>
<evidence type="ECO:0000313" key="2">
    <source>
        <dbReference type="Proteomes" id="UP000827976"/>
    </source>
</evidence>
<gene>
    <name evidence="1" type="ORF">IHE45_13G036600</name>
</gene>
<sequence>MATHDHHELTCEPTSTTLLQCSSIALLQERFRQLQRVKKMREEKELLRMMPEPDFSNSNSSLTSLLDRSTPKWSFSHPDLIHLQPRSSFKFQPPDRSEFKNYDTQLSIGLRGSDHKTSGFVQNSGSREMDVDTSLHL</sequence>
<dbReference type="EMBL" id="CM037023">
    <property type="protein sequence ID" value="KAH7665477.1"/>
    <property type="molecule type" value="Genomic_DNA"/>
</dbReference>
<keyword evidence="2" id="KW-1185">Reference proteome</keyword>
<comment type="caution">
    <text evidence="1">The sequence shown here is derived from an EMBL/GenBank/DDBJ whole genome shotgun (WGS) entry which is preliminary data.</text>
</comment>
<accession>A0ACB7UX89</accession>